<feature type="non-terminal residue" evidence="1">
    <location>
        <position position="89"/>
    </location>
</feature>
<dbReference type="GO" id="GO:0016874">
    <property type="term" value="F:ligase activity"/>
    <property type="evidence" value="ECO:0007669"/>
    <property type="project" value="UniProtKB-KW"/>
</dbReference>
<evidence type="ECO:0000313" key="1">
    <source>
        <dbReference type="EMBL" id="KFM61037.1"/>
    </source>
</evidence>
<keyword evidence="2" id="KW-1185">Reference proteome</keyword>
<gene>
    <name evidence="1" type="ORF">X975_09936</name>
</gene>
<keyword evidence="1" id="KW-0436">Ligase</keyword>
<evidence type="ECO:0000313" key="2">
    <source>
        <dbReference type="Proteomes" id="UP000054359"/>
    </source>
</evidence>
<reference evidence="1 2" key="1">
    <citation type="submission" date="2013-11" db="EMBL/GenBank/DDBJ databases">
        <title>Genome sequencing of Stegodyphus mimosarum.</title>
        <authorList>
            <person name="Bechsgaard J."/>
        </authorList>
    </citation>
    <scope>NUCLEOTIDE SEQUENCE [LARGE SCALE GENOMIC DNA]</scope>
</reference>
<dbReference type="OrthoDB" id="15954at2759"/>
<organism evidence="1 2">
    <name type="scientific">Stegodyphus mimosarum</name>
    <name type="common">African social velvet spider</name>
    <dbReference type="NCBI Taxonomy" id="407821"/>
    <lineage>
        <taxon>Eukaryota</taxon>
        <taxon>Metazoa</taxon>
        <taxon>Ecdysozoa</taxon>
        <taxon>Arthropoda</taxon>
        <taxon>Chelicerata</taxon>
        <taxon>Arachnida</taxon>
        <taxon>Araneae</taxon>
        <taxon>Araneomorphae</taxon>
        <taxon>Entelegynae</taxon>
        <taxon>Eresoidea</taxon>
        <taxon>Eresidae</taxon>
        <taxon>Stegodyphus</taxon>
    </lineage>
</organism>
<proteinExistence type="predicted"/>
<dbReference type="EMBL" id="KK113784">
    <property type="protein sequence ID" value="KFM61037.1"/>
    <property type="molecule type" value="Genomic_DNA"/>
</dbReference>
<dbReference type="Proteomes" id="UP000054359">
    <property type="component" value="Unassembled WGS sequence"/>
</dbReference>
<dbReference type="STRING" id="407821.A0A087T7E8"/>
<dbReference type="Gene3D" id="3.40.50.620">
    <property type="entry name" value="HUPs"/>
    <property type="match status" value="1"/>
</dbReference>
<accession>A0A087T7E8</accession>
<dbReference type="InterPro" id="IPR014729">
    <property type="entry name" value="Rossmann-like_a/b/a_fold"/>
</dbReference>
<dbReference type="AlphaFoldDB" id="A0A087T7E8"/>
<name>A0A087T7E8_STEMI</name>
<dbReference type="SUPFAM" id="SSF52374">
    <property type="entry name" value="Nucleotidylyl transferase"/>
    <property type="match status" value="1"/>
</dbReference>
<protein>
    <submittedName>
        <fullName evidence="1">Putative leucine--tRNA ligase, mitochondrial</fullName>
    </submittedName>
</protein>
<sequence>MNKISFITFTLRATHFLRHTMKHLPCVAYSRTIFSLNKCWDKELTNDVKKDIEKHWKDKINVSYRTEKDAQKFYLLSMFPYPSGNLHMG</sequence>